<proteinExistence type="predicted"/>
<dbReference type="CDD" id="cd02947">
    <property type="entry name" value="TRX_family"/>
    <property type="match status" value="1"/>
</dbReference>
<dbReference type="InterPro" id="IPR013766">
    <property type="entry name" value="Thioredoxin_domain"/>
</dbReference>
<dbReference type="EMBL" id="JAPNKE010000002">
    <property type="protein sequence ID" value="MCY1013828.1"/>
    <property type="molecule type" value="Genomic_DNA"/>
</dbReference>
<dbReference type="RefSeq" id="WP_267777971.1">
    <property type="nucleotide sequence ID" value="NZ_JAPNKE010000002.1"/>
</dbReference>
<dbReference type="AlphaFoldDB" id="A0A9X3J572"/>
<gene>
    <name evidence="2" type="ORF">OV079_51555</name>
</gene>
<sequence>MSFAPEYLDPDHAPTREQLDQRKGLVLVEFGTAWCGYCQAAAPGVKALLARHPEVEHVKVEDGPGRALGRSFRVKLWPNFVWMRDGAVVRQLARPSRTELDASLPERVEPAPPRS</sequence>
<dbReference type="Pfam" id="PF00085">
    <property type="entry name" value="Thioredoxin"/>
    <property type="match status" value="1"/>
</dbReference>
<keyword evidence="3" id="KW-1185">Reference proteome</keyword>
<comment type="caution">
    <text evidence="2">The sequence shown here is derived from an EMBL/GenBank/DDBJ whole genome shotgun (WGS) entry which is preliminary data.</text>
</comment>
<evidence type="ECO:0000313" key="3">
    <source>
        <dbReference type="Proteomes" id="UP001150924"/>
    </source>
</evidence>
<dbReference type="Gene3D" id="3.40.30.10">
    <property type="entry name" value="Glutaredoxin"/>
    <property type="match status" value="1"/>
</dbReference>
<protein>
    <submittedName>
        <fullName evidence="2">Thioredoxin family protein</fullName>
    </submittedName>
</protein>
<feature type="domain" description="Thioredoxin" evidence="1">
    <location>
        <begin position="1"/>
        <end position="109"/>
    </location>
</feature>
<name>A0A9X3J572_9BACT</name>
<reference evidence="2" key="1">
    <citation type="submission" date="2022-11" db="EMBL/GenBank/DDBJ databases">
        <title>Minimal conservation of predation-associated metabolite biosynthetic gene clusters underscores biosynthetic potential of Myxococcota including descriptions for ten novel species: Archangium lansinium sp. nov., Myxococcus landrumus sp. nov., Nannocystis bai.</title>
        <authorList>
            <person name="Ahearne A."/>
            <person name="Stevens C."/>
            <person name="Phillips K."/>
        </authorList>
    </citation>
    <scope>NUCLEOTIDE SEQUENCE</scope>
    <source>
        <strain evidence="2">Na p29</strain>
    </source>
</reference>
<dbReference type="Proteomes" id="UP001150924">
    <property type="component" value="Unassembled WGS sequence"/>
</dbReference>
<organism evidence="2 3">
    <name type="scientific">Nannocystis pusilla</name>
    <dbReference type="NCBI Taxonomy" id="889268"/>
    <lineage>
        <taxon>Bacteria</taxon>
        <taxon>Pseudomonadati</taxon>
        <taxon>Myxococcota</taxon>
        <taxon>Polyangia</taxon>
        <taxon>Nannocystales</taxon>
        <taxon>Nannocystaceae</taxon>
        <taxon>Nannocystis</taxon>
    </lineage>
</organism>
<dbReference type="SUPFAM" id="SSF52833">
    <property type="entry name" value="Thioredoxin-like"/>
    <property type="match status" value="1"/>
</dbReference>
<dbReference type="PROSITE" id="PS51352">
    <property type="entry name" value="THIOREDOXIN_2"/>
    <property type="match status" value="1"/>
</dbReference>
<evidence type="ECO:0000259" key="1">
    <source>
        <dbReference type="PROSITE" id="PS51352"/>
    </source>
</evidence>
<accession>A0A9X3J572</accession>
<evidence type="ECO:0000313" key="2">
    <source>
        <dbReference type="EMBL" id="MCY1013828.1"/>
    </source>
</evidence>
<dbReference type="InterPro" id="IPR036249">
    <property type="entry name" value="Thioredoxin-like_sf"/>
</dbReference>